<dbReference type="Proteomes" id="UP001623660">
    <property type="component" value="Unassembled WGS sequence"/>
</dbReference>
<dbReference type="EMBL" id="JBJHZX010000001">
    <property type="protein sequence ID" value="MFL0194080.1"/>
    <property type="molecule type" value="Genomic_DNA"/>
</dbReference>
<sequence>MKKSKIVILILIISIIVSSIYFGVKTKQSFKDDMNFNNITWIDDMNVNILYEPNDNTDMSFANIYYNDKIDTVNDLNEKSILIAKVRPTDPNQRLNLLQTILTKVEILNVYKGNYKKGEKIYIYEPSYISLLYKTKQSTYASFNCYNLMLNDKEYIVFLKKPKYPNGYKLKDREKISFMFINPLLGKYSVDSDKNTSLLSKEELNKIKYGSIKKYDIVTTSKETLDKYNIFRDGIEKQYIINQ</sequence>
<evidence type="ECO:0008006" key="4">
    <source>
        <dbReference type="Google" id="ProtNLM"/>
    </source>
</evidence>
<organism evidence="2 3">
    <name type="scientific">Candidatus Clostridium eludens</name>
    <dbReference type="NCBI Taxonomy" id="3381663"/>
    <lineage>
        <taxon>Bacteria</taxon>
        <taxon>Bacillati</taxon>
        <taxon>Bacillota</taxon>
        <taxon>Clostridia</taxon>
        <taxon>Eubacteriales</taxon>
        <taxon>Clostridiaceae</taxon>
        <taxon>Clostridium</taxon>
    </lineage>
</organism>
<keyword evidence="1" id="KW-1133">Transmembrane helix</keyword>
<evidence type="ECO:0000313" key="2">
    <source>
        <dbReference type="EMBL" id="MFL0194080.1"/>
    </source>
</evidence>
<evidence type="ECO:0000313" key="3">
    <source>
        <dbReference type="Proteomes" id="UP001623660"/>
    </source>
</evidence>
<gene>
    <name evidence="2" type="ORF">ACJDU8_00525</name>
</gene>
<protein>
    <recommendedName>
        <fullName evidence="4">SAF domain-containing protein</fullName>
    </recommendedName>
</protein>
<proteinExistence type="predicted"/>
<evidence type="ECO:0000256" key="1">
    <source>
        <dbReference type="SAM" id="Phobius"/>
    </source>
</evidence>
<accession>A0ABW8SDM0</accession>
<keyword evidence="1" id="KW-0812">Transmembrane</keyword>
<name>A0ABW8SDM0_9CLOT</name>
<keyword evidence="1" id="KW-0472">Membrane</keyword>
<comment type="caution">
    <text evidence="2">The sequence shown here is derived from an EMBL/GenBank/DDBJ whole genome shotgun (WGS) entry which is preliminary data.</text>
</comment>
<dbReference type="RefSeq" id="WP_406790202.1">
    <property type="nucleotide sequence ID" value="NZ_JBJHZX010000001.1"/>
</dbReference>
<keyword evidence="3" id="KW-1185">Reference proteome</keyword>
<feature type="transmembrane region" description="Helical" evidence="1">
    <location>
        <begin position="6"/>
        <end position="24"/>
    </location>
</feature>
<reference evidence="2 3" key="1">
    <citation type="submission" date="2024-11" db="EMBL/GenBank/DDBJ databases">
        <authorList>
            <person name="Heng Y.C."/>
            <person name="Lim A.C.H."/>
            <person name="Lee J.K.Y."/>
            <person name="Kittelmann S."/>
        </authorList>
    </citation>
    <scope>NUCLEOTIDE SEQUENCE [LARGE SCALE GENOMIC DNA]</scope>
    <source>
        <strain evidence="2 3">WILCCON 0269</strain>
    </source>
</reference>